<dbReference type="InterPro" id="IPR017972">
    <property type="entry name" value="Cyt_P450_CS"/>
</dbReference>
<dbReference type="PRINTS" id="PR00359">
    <property type="entry name" value="BP450"/>
</dbReference>
<comment type="caution">
    <text evidence="9">The sequence shown here is derived from an EMBL/GenBank/DDBJ whole genome shotgun (WGS) entry which is preliminary data.</text>
</comment>
<proteinExistence type="inferred from homology"/>
<evidence type="ECO:0000256" key="8">
    <source>
        <dbReference type="RuleBase" id="RU000461"/>
    </source>
</evidence>
<keyword evidence="3 8" id="KW-0349">Heme</keyword>
<protein>
    <submittedName>
        <fullName evidence="9">Cytochrome P450</fullName>
    </submittedName>
</protein>
<dbReference type="InterPro" id="IPR036396">
    <property type="entry name" value="Cyt_P450_sf"/>
</dbReference>
<sequence length="442" mass="48291">MNGRYWVRWSAEHGAPRAILRWRIRRGDPFATLLGGQRGYVEPYPLLDELRAGGGIQRRSFAHAAFDHAPVRAMLRDPRFGVRPALGEELPTAWRALAERVTLPPNPVEPPSMLVLNPPEHTRMRRPVASAFTPRAIARLRERVEVVTAELLDAMPADGSVDLITDFAARVPIAIIADMLGFPASARESFLAWGDKVTPLLDIGTSWASYRAAMVAIEEMDDYLADHIATLRRAPGEDILSTLVSSGDLSLRELQAGASLLMGAGFETTVNLIGNAVWALSAHPDQLALAQADPARWADVVEETLRFDPPVQTTARQALEDVEIEGTRLRAGTTVILSLAGANRDPAVFPDPHRFDIGRTNLKEHVAFSSGIHVCLGASLARMEAVHALGALYARYPNLRVRGEPVRRKLFTLHGFEHMPVDLGPVARTSAPDDMAGAARPV</sequence>
<dbReference type="PRINTS" id="PR00385">
    <property type="entry name" value="P450"/>
</dbReference>
<evidence type="ECO:0000256" key="3">
    <source>
        <dbReference type="ARBA" id="ARBA00022617"/>
    </source>
</evidence>
<evidence type="ECO:0000256" key="6">
    <source>
        <dbReference type="ARBA" id="ARBA00023004"/>
    </source>
</evidence>
<dbReference type="Proteomes" id="UP001596223">
    <property type="component" value="Unassembled WGS sequence"/>
</dbReference>
<keyword evidence="10" id="KW-1185">Reference proteome</keyword>
<dbReference type="Gene3D" id="1.10.630.10">
    <property type="entry name" value="Cytochrome P450"/>
    <property type="match status" value="1"/>
</dbReference>
<dbReference type="PROSITE" id="PS00086">
    <property type="entry name" value="CYTOCHROME_P450"/>
    <property type="match status" value="1"/>
</dbReference>
<dbReference type="CDD" id="cd20625">
    <property type="entry name" value="CYP164-like"/>
    <property type="match status" value="1"/>
</dbReference>
<organism evidence="9 10">
    <name type="scientific">Nocardia lasii</name>
    <dbReference type="NCBI Taxonomy" id="1616107"/>
    <lineage>
        <taxon>Bacteria</taxon>
        <taxon>Bacillati</taxon>
        <taxon>Actinomycetota</taxon>
        <taxon>Actinomycetes</taxon>
        <taxon>Mycobacteriales</taxon>
        <taxon>Nocardiaceae</taxon>
        <taxon>Nocardia</taxon>
    </lineage>
</organism>
<dbReference type="PANTHER" id="PTHR46696">
    <property type="entry name" value="P450, PUTATIVE (EUROFUNG)-RELATED"/>
    <property type="match status" value="1"/>
</dbReference>
<keyword evidence="4 8" id="KW-0479">Metal-binding</keyword>
<dbReference type="PANTHER" id="PTHR46696:SF4">
    <property type="entry name" value="BIOTIN BIOSYNTHESIS CYTOCHROME P450"/>
    <property type="match status" value="1"/>
</dbReference>
<name>A0ABW1K043_9NOCA</name>
<reference evidence="10" key="1">
    <citation type="journal article" date="2019" name="Int. J. Syst. Evol. Microbiol.">
        <title>The Global Catalogue of Microorganisms (GCM) 10K type strain sequencing project: providing services to taxonomists for standard genome sequencing and annotation.</title>
        <authorList>
            <consortium name="The Broad Institute Genomics Platform"/>
            <consortium name="The Broad Institute Genome Sequencing Center for Infectious Disease"/>
            <person name="Wu L."/>
            <person name="Ma J."/>
        </authorList>
    </citation>
    <scope>NUCLEOTIDE SEQUENCE [LARGE SCALE GENOMIC DNA]</scope>
    <source>
        <strain evidence="10">CCUG 36956</strain>
    </source>
</reference>
<keyword evidence="5 8" id="KW-0560">Oxidoreductase</keyword>
<dbReference type="EMBL" id="JBHSQN010000015">
    <property type="protein sequence ID" value="MFC6013838.1"/>
    <property type="molecule type" value="Genomic_DNA"/>
</dbReference>
<evidence type="ECO:0000313" key="10">
    <source>
        <dbReference type="Proteomes" id="UP001596223"/>
    </source>
</evidence>
<evidence type="ECO:0000313" key="9">
    <source>
        <dbReference type="EMBL" id="MFC6013838.1"/>
    </source>
</evidence>
<dbReference type="SUPFAM" id="SSF48264">
    <property type="entry name" value="Cytochrome P450"/>
    <property type="match status" value="1"/>
</dbReference>
<keyword evidence="6 8" id="KW-0408">Iron</keyword>
<dbReference type="InterPro" id="IPR002397">
    <property type="entry name" value="Cyt_P450_B"/>
</dbReference>
<evidence type="ECO:0000256" key="5">
    <source>
        <dbReference type="ARBA" id="ARBA00023002"/>
    </source>
</evidence>
<gene>
    <name evidence="9" type="ORF">ACFP3H_22520</name>
</gene>
<comment type="cofactor">
    <cofactor evidence="1">
        <name>heme</name>
        <dbReference type="ChEBI" id="CHEBI:30413"/>
    </cofactor>
</comment>
<evidence type="ECO:0000256" key="7">
    <source>
        <dbReference type="ARBA" id="ARBA00023033"/>
    </source>
</evidence>
<evidence type="ECO:0000256" key="1">
    <source>
        <dbReference type="ARBA" id="ARBA00001971"/>
    </source>
</evidence>
<evidence type="ECO:0000256" key="4">
    <source>
        <dbReference type="ARBA" id="ARBA00022723"/>
    </source>
</evidence>
<dbReference type="Pfam" id="PF00067">
    <property type="entry name" value="p450"/>
    <property type="match status" value="1"/>
</dbReference>
<dbReference type="RefSeq" id="WP_378608979.1">
    <property type="nucleotide sequence ID" value="NZ_JBHSQN010000015.1"/>
</dbReference>
<comment type="similarity">
    <text evidence="2 8">Belongs to the cytochrome P450 family.</text>
</comment>
<evidence type="ECO:0000256" key="2">
    <source>
        <dbReference type="ARBA" id="ARBA00010617"/>
    </source>
</evidence>
<keyword evidence="7 8" id="KW-0503">Monooxygenase</keyword>
<dbReference type="InterPro" id="IPR001128">
    <property type="entry name" value="Cyt_P450"/>
</dbReference>
<accession>A0ABW1K043</accession>